<dbReference type="PANTHER" id="PTHR23502:SF51">
    <property type="entry name" value="QUINIDINE RESISTANCE PROTEIN 1-RELATED"/>
    <property type="match status" value="1"/>
</dbReference>
<dbReference type="PANTHER" id="PTHR23502">
    <property type="entry name" value="MAJOR FACILITATOR SUPERFAMILY"/>
    <property type="match status" value="1"/>
</dbReference>
<dbReference type="InParanoid" id="K1X4S5"/>
<dbReference type="EMBL" id="JH921441">
    <property type="protein sequence ID" value="EKD15638.1"/>
    <property type="molecule type" value="Genomic_DNA"/>
</dbReference>
<dbReference type="GO" id="GO:0005886">
    <property type="term" value="C:plasma membrane"/>
    <property type="evidence" value="ECO:0007669"/>
    <property type="project" value="TreeGrafter"/>
</dbReference>
<dbReference type="GO" id="GO:0022857">
    <property type="term" value="F:transmembrane transporter activity"/>
    <property type="evidence" value="ECO:0007669"/>
    <property type="project" value="TreeGrafter"/>
</dbReference>
<protein>
    <submittedName>
        <fullName evidence="7">Uncharacterized protein</fullName>
    </submittedName>
</protein>
<dbReference type="eggNOG" id="KOG0255">
    <property type="taxonomic scope" value="Eukaryota"/>
</dbReference>
<evidence type="ECO:0000256" key="4">
    <source>
        <dbReference type="ARBA" id="ARBA00022989"/>
    </source>
</evidence>
<gene>
    <name evidence="7" type="ORF">MBM_06266</name>
</gene>
<organism evidence="7 8">
    <name type="scientific">Marssonina brunnea f. sp. multigermtubi (strain MB_m1)</name>
    <name type="common">Marssonina leaf spot fungus</name>
    <dbReference type="NCBI Taxonomy" id="1072389"/>
    <lineage>
        <taxon>Eukaryota</taxon>
        <taxon>Fungi</taxon>
        <taxon>Dikarya</taxon>
        <taxon>Ascomycota</taxon>
        <taxon>Pezizomycotina</taxon>
        <taxon>Leotiomycetes</taxon>
        <taxon>Helotiales</taxon>
        <taxon>Drepanopezizaceae</taxon>
        <taxon>Drepanopeziza</taxon>
    </lineage>
</organism>
<evidence type="ECO:0000313" key="8">
    <source>
        <dbReference type="Proteomes" id="UP000006753"/>
    </source>
</evidence>
<comment type="subcellular location">
    <subcellularLocation>
        <location evidence="1">Membrane</location>
        <topology evidence="1">Multi-pass membrane protein</topology>
    </subcellularLocation>
</comment>
<keyword evidence="5 6" id="KW-0472">Membrane</keyword>
<sequence length="283" mass="31075">MATAYGVVSDFASPSEREAVVGFIFVGYQSIQLLQRNTRSLWIHSPSTAPLFGPIIGGALAQYLVWRAVSWLLTFFPETCRSIVGSGRIPATGLNRNLLDYLWLEKCLQAGSKETLSKRKFGVPSPMTSVYIIFHRDTFLIMMSYGVFHTTCFFILASTSSLFMERYQLNGVQGGLMHFPSGLGSKAHDFVVDKVGGDDLSNFPIEKARLRSLWYIISLCANIAIPLLFQFFVGTGSVAVFNTLQTLLVDLYTDIAAIAQAGLNVVRSSLAACGTAALRIIMD</sequence>
<keyword evidence="3 6" id="KW-0812">Transmembrane</keyword>
<reference evidence="7 8" key="1">
    <citation type="journal article" date="2012" name="BMC Genomics">
        <title>Sequencing the genome of Marssonina brunnea reveals fungus-poplar co-evolution.</title>
        <authorList>
            <person name="Zhu S."/>
            <person name="Cao Y.-Z."/>
            <person name="Jiang C."/>
            <person name="Tan B.-Y."/>
            <person name="Wang Z."/>
            <person name="Feng S."/>
            <person name="Zhang L."/>
            <person name="Su X.-H."/>
            <person name="Brejova B."/>
            <person name="Vinar T."/>
            <person name="Xu M."/>
            <person name="Wang M.-X."/>
            <person name="Zhang S.-G."/>
            <person name="Huang M.-R."/>
            <person name="Wu R."/>
            <person name="Zhou Y."/>
        </authorList>
    </citation>
    <scope>NUCLEOTIDE SEQUENCE [LARGE SCALE GENOMIC DNA]</scope>
    <source>
        <strain evidence="7 8">MB_m1</strain>
    </source>
</reference>
<dbReference type="OrthoDB" id="440553at2759"/>
<keyword evidence="4 6" id="KW-1133">Transmembrane helix</keyword>
<evidence type="ECO:0000256" key="1">
    <source>
        <dbReference type="ARBA" id="ARBA00004141"/>
    </source>
</evidence>
<keyword evidence="2" id="KW-0813">Transport</keyword>
<dbReference type="SUPFAM" id="SSF103473">
    <property type="entry name" value="MFS general substrate transporter"/>
    <property type="match status" value="1"/>
</dbReference>
<name>K1X4S5_MARBU</name>
<proteinExistence type="predicted"/>
<dbReference type="Gene3D" id="1.20.1250.20">
    <property type="entry name" value="MFS general substrate transporter like domains"/>
    <property type="match status" value="1"/>
</dbReference>
<evidence type="ECO:0000256" key="3">
    <source>
        <dbReference type="ARBA" id="ARBA00022692"/>
    </source>
</evidence>
<feature type="transmembrane region" description="Helical" evidence="6">
    <location>
        <begin position="213"/>
        <end position="233"/>
    </location>
</feature>
<evidence type="ECO:0000256" key="2">
    <source>
        <dbReference type="ARBA" id="ARBA00022448"/>
    </source>
</evidence>
<dbReference type="AlphaFoldDB" id="K1X4S5"/>
<dbReference type="InterPro" id="IPR036259">
    <property type="entry name" value="MFS_trans_sf"/>
</dbReference>
<dbReference type="Proteomes" id="UP000006753">
    <property type="component" value="Unassembled WGS sequence"/>
</dbReference>
<keyword evidence="8" id="KW-1185">Reference proteome</keyword>
<dbReference type="OMA" id="IYSINQW"/>
<evidence type="ECO:0000256" key="5">
    <source>
        <dbReference type="ARBA" id="ARBA00023136"/>
    </source>
</evidence>
<dbReference type="HOGENOM" id="CLU_983794_0_0_1"/>
<dbReference type="KEGG" id="mbe:MBM_06266"/>
<evidence type="ECO:0000256" key="6">
    <source>
        <dbReference type="SAM" id="Phobius"/>
    </source>
</evidence>
<evidence type="ECO:0000313" key="7">
    <source>
        <dbReference type="EMBL" id="EKD15638.1"/>
    </source>
</evidence>
<feature type="transmembrane region" description="Helical" evidence="6">
    <location>
        <begin position="139"/>
        <end position="157"/>
    </location>
</feature>
<accession>K1X4S5</accession>